<organism evidence="2 3">
    <name type="scientific">Luteolibacter pohnpeiensis</name>
    <dbReference type="NCBI Taxonomy" id="454153"/>
    <lineage>
        <taxon>Bacteria</taxon>
        <taxon>Pseudomonadati</taxon>
        <taxon>Verrucomicrobiota</taxon>
        <taxon>Verrucomicrobiia</taxon>
        <taxon>Verrucomicrobiales</taxon>
        <taxon>Verrucomicrobiaceae</taxon>
        <taxon>Luteolibacter</taxon>
    </lineage>
</organism>
<sequence>MARTKHMFSVRLTEEEIQKLNEIADQHGCIAKAGIGYGEPSARRLIAEIARGSFFLQPLKGSGLTSKKVAPKAKKSPPTSRPKAGKKRISVEKTPPDWWPKVSDVYSIQEVAPMAGMSIEEMREWFTVRGIDIEEDIISTPETWEEYQKERAEAEMPAEPESPERWTIDEILAVGRDEEPDWWEGPVSRGSLTGLLLTNLGITSPNDVEQWIKDQGEWEMDGVKFVRAVNWKNNSSLAE</sequence>
<feature type="region of interest" description="Disordered" evidence="1">
    <location>
        <begin position="64"/>
        <end position="95"/>
    </location>
</feature>
<dbReference type="Proteomes" id="UP000603141">
    <property type="component" value="Unassembled WGS sequence"/>
</dbReference>
<name>A0A934S6R8_9BACT</name>
<evidence type="ECO:0000313" key="2">
    <source>
        <dbReference type="EMBL" id="MBK1883676.1"/>
    </source>
</evidence>
<reference evidence="2" key="1">
    <citation type="submission" date="2021-01" db="EMBL/GenBank/DDBJ databases">
        <title>Modified the classification status of verrucomicrobia.</title>
        <authorList>
            <person name="Feng X."/>
        </authorList>
    </citation>
    <scope>NUCLEOTIDE SEQUENCE</scope>
    <source>
        <strain evidence="2">KCTC 22041</strain>
    </source>
</reference>
<evidence type="ECO:0000313" key="3">
    <source>
        <dbReference type="Proteomes" id="UP000603141"/>
    </source>
</evidence>
<dbReference type="AlphaFoldDB" id="A0A934S6R8"/>
<accession>A0A934S6R8</accession>
<proteinExistence type="predicted"/>
<keyword evidence="3" id="KW-1185">Reference proteome</keyword>
<comment type="caution">
    <text evidence="2">The sequence shown here is derived from an EMBL/GenBank/DDBJ whole genome shotgun (WGS) entry which is preliminary data.</text>
</comment>
<gene>
    <name evidence="2" type="ORF">JIN85_14760</name>
</gene>
<protein>
    <submittedName>
        <fullName evidence="2">Uncharacterized protein</fullName>
    </submittedName>
</protein>
<evidence type="ECO:0000256" key="1">
    <source>
        <dbReference type="SAM" id="MobiDB-lite"/>
    </source>
</evidence>
<dbReference type="EMBL" id="JAENIJ010000025">
    <property type="protein sequence ID" value="MBK1883676.1"/>
    <property type="molecule type" value="Genomic_DNA"/>
</dbReference>